<keyword evidence="1" id="KW-0472">Membrane</keyword>
<evidence type="ECO:0000313" key="3">
    <source>
        <dbReference type="Proteomes" id="UP000264231"/>
    </source>
</evidence>
<feature type="transmembrane region" description="Helical" evidence="1">
    <location>
        <begin position="6"/>
        <end position="26"/>
    </location>
</feature>
<sequence>MFKLIKKIFIIYFLCITLTGLTMVFIDSKFSERQTIQDGKSKIIKHVIDPNLIMLTSAIGGFLGIYSGIWFFDHGKDNFYLSWGSLIILIYNIGLIISVYSKSKNK</sequence>
<dbReference type="Proteomes" id="UP000264231">
    <property type="component" value="Chromosome"/>
</dbReference>
<keyword evidence="1" id="KW-0812">Transmembrane</keyword>
<keyword evidence="1" id="KW-1133">Transmembrane helix</keyword>
<protein>
    <submittedName>
        <fullName evidence="2">Uncharacterized protein</fullName>
    </submittedName>
</protein>
<evidence type="ECO:0000313" key="2">
    <source>
        <dbReference type="EMBL" id="ANF33898.1"/>
    </source>
</evidence>
<accession>A0A172XBG9</accession>
<gene>
    <name evidence="2" type="ORF">A7978_02110</name>
</gene>
<evidence type="ECO:0000256" key="1">
    <source>
        <dbReference type="SAM" id="Phobius"/>
    </source>
</evidence>
<reference evidence="2 3" key="1">
    <citation type="submission" date="2016-05" db="EMBL/GenBank/DDBJ databases">
        <title>Chromosome and linear plasmid sequence of a 2015 human isolate of tick-borne relapsing fever spirochete, Borrelia turicatae.</title>
        <authorList>
            <person name="Kingry L.C."/>
            <person name="Dhwani B."/>
            <person name="Replogle A."/>
            <person name="Sexton C."/>
            <person name="Rowe L."/>
            <person name="Stermole B.M."/>
            <person name="Christensen A.M."/>
            <person name="Schriefer M.E."/>
        </authorList>
    </citation>
    <scope>NUCLEOTIDE SEQUENCE [LARGE SCALE GENOMIC DNA]</scope>
    <source>
        <strain evidence="2 3">BTE5EL</strain>
    </source>
</reference>
<dbReference type="EMBL" id="CP015629">
    <property type="protein sequence ID" value="ANF33898.1"/>
    <property type="molecule type" value="Genomic_DNA"/>
</dbReference>
<dbReference type="OMA" id="YAGIWIF"/>
<dbReference type="RefSeq" id="WP_011772375.1">
    <property type="nucleotide sequence ID" value="NZ_CP015629.1"/>
</dbReference>
<proteinExistence type="predicted"/>
<name>A0A172XBG9_BORTU</name>
<dbReference type="AlphaFoldDB" id="A0A172XBG9"/>
<organism evidence="2 3">
    <name type="scientific">Borrelia turicatae</name>
    <dbReference type="NCBI Taxonomy" id="142"/>
    <lineage>
        <taxon>Bacteria</taxon>
        <taxon>Pseudomonadati</taxon>
        <taxon>Spirochaetota</taxon>
        <taxon>Spirochaetia</taxon>
        <taxon>Spirochaetales</taxon>
        <taxon>Borreliaceae</taxon>
        <taxon>Borrelia</taxon>
    </lineage>
</organism>
<feature type="transmembrane region" description="Helical" evidence="1">
    <location>
        <begin position="78"/>
        <end position="100"/>
    </location>
</feature>
<feature type="transmembrane region" description="Helical" evidence="1">
    <location>
        <begin position="47"/>
        <end position="72"/>
    </location>
</feature>